<accession>A0A6N9UB63</accession>
<dbReference type="PANTHER" id="PTHR43045">
    <property type="entry name" value="SHIKIMATE TRANSPORTER"/>
    <property type="match status" value="1"/>
</dbReference>
<keyword evidence="4" id="KW-1003">Cell membrane</keyword>
<feature type="transmembrane region" description="Helical" evidence="11">
    <location>
        <begin position="338"/>
        <end position="357"/>
    </location>
</feature>
<evidence type="ECO:0000256" key="1">
    <source>
        <dbReference type="ARBA" id="ARBA00004651"/>
    </source>
</evidence>
<feature type="domain" description="Major facilitator superfamily (MFS) profile" evidence="12">
    <location>
        <begin position="20"/>
        <end position="433"/>
    </location>
</feature>
<feature type="transmembrane region" description="Helical" evidence="11">
    <location>
        <begin position="377"/>
        <end position="397"/>
    </location>
</feature>
<reference evidence="13 14" key="1">
    <citation type="submission" date="2020-01" db="EMBL/GenBank/DDBJ databases">
        <title>Insect and environment-associated Actinomycetes.</title>
        <authorList>
            <person name="Currrie C."/>
            <person name="Chevrette M."/>
            <person name="Carlson C."/>
            <person name="Stubbendieck R."/>
            <person name="Wendt-Pienkowski E."/>
        </authorList>
    </citation>
    <scope>NUCLEOTIDE SEQUENCE [LARGE SCALE GENOMIC DNA]</scope>
    <source>
        <strain evidence="13 14">SID14172</strain>
    </source>
</reference>
<dbReference type="Proteomes" id="UP000469545">
    <property type="component" value="Unassembled WGS sequence"/>
</dbReference>
<keyword evidence="14" id="KW-1185">Reference proteome</keyword>
<evidence type="ECO:0000256" key="5">
    <source>
        <dbReference type="ARBA" id="ARBA00022692"/>
    </source>
</evidence>
<protein>
    <recommendedName>
        <fullName evidence="10">Putative proline/betaine transporter</fullName>
    </recommendedName>
</protein>
<dbReference type="CDD" id="cd17369">
    <property type="entry name" value="MFS_ShiA_like"/>
    <property type="match status" value="1"/>
</dbReference>
<dbReference type="InterPro" id="IPR036259">
    <property type="entry name" value="MFS_trans_sf"/>
</dbReference>
<feature type="transmembrane region" description="Helical" evidence="11">
    <location>
        <begin position="249"/>
        <end position="270"/>
    </location>
</feature>
<comment type="caution">
    <text evidence="13">The sequence shown here is derived from an EMBL/GenBank/DDBJ whole genome shotgun (WGS) entry which is preliminary data.</text>
</comment>
<evidence type="ECO:0000256" key="7">
    <source>
        <dbReference type="ARBA" id="ARBA00022989"/>
    </source>
</evidence>
<evidence type="ECO:0000259" key="12">
    <source>
        <dbReference type="PROSITE" id="PS50850"/>
    </source>
</evidence>
<keyword evidence="3" id="KW-0813">Transport</keyword>
<evidence type="ECO:0000256" key="2">
    <source>
        <dbReference type="ARBA" id="ARBA00008240"/>
    </source>
</evidence>
<dbReference type="FunFam" id="1.20.1250.20:FF:000001">
    <property type="entry name" value="Dicarboxylate MFS transporter"/>
    <property type="match status" value="1"/>
</dbReference>
<feature type="transmembrane region" description="Helical" evidence="11">
    <location>
        <begin position="193"/>
        <end position="214"/>
    </location>
</feature>
<keyword evidence="6" id="KW-0769">Symport</keyword>
<comment type="subcellular location">
    <subcellularLocation>
        <location evidence="1">Cell membrane</location>
        <topology evidence="1">Multi-pass membrane protein</topology>
    </subcellularLocation>
</comment>
<evidence type="ECO:0000313" key="14">
    <source>
        <dbReference type="Proteomes" id="UP000469545"/>
    </source>
</evidence>
<feature type="transmembrane region" description="Helical" evidence="11">
    <location>
        <begin position="313"/>
        <end position="332"/>
    </location>
</feature>
<evidence type="ECO:0000256" key="3">
    <source>
        <dbReference type="ARBA" id="ARBA00022448"/>
    </source>
</evidence>
<dbReference type="RefSeq" id="WP_164138088.1">
    <property type="nucleotide sequence ID" value="NZ_JAAGMB010000005.1"/>
</dbReference>
<name>A0A6N9UB63_9ACTN</name>
<evidence type="ECO:0000256" key="11">
    <source>
        <dbReference type="SAM" id="Phobius"/>
    </source>
</evidence>
<keyword evidence="8 11" id="KW-0472">Membrane</keyword>
<evidence type="ECO:0000256" key="10">
    <source>
        <dbReference type="ARBA" id="ARBA00039918"/>
    </source>
</evidence>
<dbReference type="SUPFAM" id="SSF103473">
    <property type="entry name" value="MFS general substrate transporter"/>
    <property type="match status" value="1"/>
</dbReference>
<feature type="transmembrane region" description="Helical" evidence="11">
    <location>
        <begin position="282"/>
        <end position="301"/>
    </location>
</feature>
<dbReference type="InterPro" id="IPR011701">
    <property type="entry name" value="MFS"/>
</dbReference>
<dbReference type="EMBL" id="JAAGMB010000005">
    <property type="protein sequence ID" value="NEB15028.1"/>
    <property type="molecule type" value="Genomic_DNA"/>
</dbReference>
<feature type="transmembrane region" description="Helical" evidence="11">
    <location>
        <begin position="409"/>
        <end position="429"/>
    </location>
</feature>
<evidence type="ECO:0000256" key="4">
    <source>
        <dbReference type="ARBA" id="ARBA00022475"/>
    </source>
</evidence>
<dbReference type="Gene3D" id="1.20.1250.20">
    <property type="entry name" value="MFS general substrate transporter like domains"/>
    <property type="match status" value="2"/>
</dbReference>
<keyword evidence="7 11" id="KW-1133">Transmembrane helix</keyword>
<dbReference type="InterPro" id="IPR020846">
    <property type="entry name" value="MFS_dom"/>
</dbReference>
<evidence type="ECO:0000256" key="6">
    <source>
        <dbReference type="ARBA" id="ARBA00022847"/>
    </source>
</evidence>
<feature type="transmembrane region" description="Helical" evidence="11">
    <location>
        <begin position="93"/>
        <end position="111"/>
    </location>
</feature>
<keyword evidence="5 11" id="KW-0812">Transmembrane</keyword>
<sequence length="448" mass="46950">MSNSPPADGTGTGRTAAGRTAVATLAGTTLEWYDFFLYGTAAALIFDKQFFPSLSPGAGTLAAFSTFAVGFVARPLGGLVFGHFGDRIGRKATLVVSLLLMGVGSTLIGAVPNYDAIGFWAPVLLVLLRVVQGIGLGGEGAGATLMSMEHAPAGKRNLYAGFPQMGTPAGLVLANVVFLTTNSVAGDATFTSWAWRIPFLLSFVLVAVGLLVRLRVTESPSFNRAVEQDEVVRFPLAEALRVGYRRLGLTLLAVVANSAVAYVFLVFTLSYGTKELDYKKKFLILGVTAASVIWFATIPFWTKVADRYGRRTMFVGGSVAILAWCVAFFPLLNTNRSLLALLALVGMGVIIPVTHCVQGAIIADTFPIHVRYSGSSLILQLGAILGGGLAPLISTALLDASGSSTGVTWYLVGVCALSLAGAVALFRLVPEKGPEPAAEPPAQAVART</sequence>
<dbReference type="GO" id="GO:0015293">
    <property type="term" value="F:symporter activity"/>
    <property type="evidence" value="ECO:0007669"/>
    <property type="project" value="UniProtKB-KW"/>
</dbReference>
<evidence type="ECO:0000256" key="8">
    <source>
        <dbReference type="ARBA" id="ARBA00023136"/>
    </source>
</evidence>
<comment type="similarity">
    <text evidence="2">Belongs to the major facilitator superfamily. Metabolite:H+ Symporter (MHS) family (TC 2.A.1.6) family.</text>
</comment>
<dbReference type="PANTHER" id="PTHR43045:SF1">
    <property type="entry name" value="SHIKIMATE TRANSPORTER"/>
    <property type="match status" value="1"/>
</dbReference>
<feature type="transmembrane region" description="Helical" evidence="11">
    <location>
        <begin position="117"/>
        <end position="137"/>
    </location>
</feature>
<evidence type="ECO:0000313" key="13">
    <source>
        <dbReference type="EMBL" id="NEB15028.1"/>
    </source>
</evidence>
<organism evidence="13 14">
    <name type="scientific">Streptomyces coelicoflavus</name>
    <dbReference type="NCBI Taxonomy" id="285562"/>
    <lineage>
        <taxon>Bacteria</taxon>
        <taxon>Bacillati</taxon>
        <taxon>Actinomycetota</taxon>
        <taxon>Actinomycetes</taxon>
        <taxon>Kitasatosporales</taxon>
        <taxon>Streptomycetaceae</taxon>
        <taxon>Streptomyces</taxon>
    </lineage>
</organism>
<evidence type="ECO:0000256" key="9">
    <source>
        <dbReference type="ARBA" id="ARBA00037295"/>
    </source>
</evidence>
<proteinExistence type="inferred from homology"/>
<comment type="function">
    <text evidence="9">May be a proton symporter involved in the uptake of osmolytes such as proline and glycine betaine.</text>
</comment>
<dbReference type="GO" id="GO:0005886">
    <property type="term" value="C:plasma membrane"/>
    <property type="evidence" value="ECO:0007669"/>
    <property type="project" value="UniProtKB-SubCell"/>
</dbReference>
<gene>
    <name evidence="13" type="ORF">G3I46_00595</name>
</gene>
<feature type="transmembrane region" description="Helical" evidence="11">
    <location>
        <begin position="61"/>
        <end position="81"/>
    </location>
</feature>
<feature type="transmembrane region" description="Helical" evidence="11">
    <location>
        <begin position="158"/>
        <end position="181"/>
    </location>
</feature>
<dbReference type="AlphaFoldDB" id="A0A6N9UB63"/>
<dbReference type="PROSITE" id="PS50850">
    <property type="entry name" value="MFS"/>
    <property type="match status" value="1"/>
</dbReference>
<dbReference type="Pfam" id="PF07690">
    <property type="entry name" value="MFS_1"/>
    <property type="match status" value="1"/>
</dbReference>